<protein>
    <recommendedName>
        <fullName evidence="3">Chitooligosaccharide deacetylase</fullName>
    </recommendedName>
    <alternativeName>
        <fullName evidence="5">Nodulation protein B</fullName>
    </alternativeName>
</protein>
<dbReference type="PANTHER" id="PTHR34216:SF11">
    <property type="entry name" value="CHITOOLIGOSACCHARIDE DEACETYLASE"/>
    <property type="match status" value="1"/>
</dbReference>
<dbReference type="SUPFAM" id="SSF88713">
    <property type="entry name" value="Glycoside hydrolase/deacetylase"/>
    <property type="match status" value="1"/>
</dbReference>
<name>A0A1M5X2E3_9BRAD</name>
<proteinExistence type="inferred from homology"/>
<evidence type="ECO:0000256" key="2">
    <source>
        <dbReference type="ARBA" id="ARBA00010973"/>
    </source>
</evidence>
<evidence type="ECO:0000256" key="3">
    <source>
        <dbReference type="ARBA" id="ARBA00020071"/>
    </source>
</evidence>
<dbReference type="AlphaFoldDB" id="A0A1M5X2E3"/>
<dbReference type="Proteomes" id="UP000189796">
    <property type="component" value="Chromosome I"/>
</dbReference>
<comment type="function">
    <text evidence="1">Is involved in generating a small heat-stable compound (Nod), an acylated oligomer of N-acetylglucosamine, that stimulates mitosis in various plant protoplasts.</text>
</comment>
<gene>
    <name evidence="7" type="ORF">SAMN05443248_6930</name>
</gene>
<evidence type="ECO:0000313" key="8">
    <source>
        <dbReference type="Proteomes" id="UP000189796"/>
    </source>
</evidence>
<reference evidence="7 8" key="1">
    <citation type="submission" date="2016-11" db="EMBL/GenBank/DDBJ databases">
        <authorList>
            <person name="Jaros S."/>
            <person name="Januszkiewicz K."/>
            <person name="Wedrychowicz H."/>
        </authorList>
    </citation>
    <scope>NUCLEOTIDE SEQUENCE [LARGE SCALE GENOMIC DNA]</scope>
    <source>
        <strain evidence="7 8">GAS138</strain>
    </source>
</reference>
<organism evidence="7 8">
    <name type="scientific">Bradyrhizobium erythrophlei</name>
    <dbReference type="NCBI Taxonomy" id="1437360"/>
    <lineage>
        <taxon>Bacteria</taxon>
        <taxon>Pseudomonadati</taxon>
        <taxon>Pseudomonadota</taxon>
        <taxon>Alphaproteobacteria</taxon>
        <taxon>Hyphomicrobiales</taxon>
        <taxon>Nitrobacteraceae</taxon>
        <taxon>Bradyrhizobium</taxon>
    </lineage>
</organism>
<dbReference type="InterPro" id="IPR051398">
    <property type="entry name" value="Polysacch_Deacetylase"/>
</dbReference>
<dbReference type="EMBL" id="LT670817">
    <property type="protein sequence ID" value="SHH93383.1"/>
    <property type="molecule type" value="Genomic_DNA"/>
</dbReference>
<evidence type="ECO:0000256" key="4">
    <source>
        <dbReference type="ARBA" id="ARBA00022729"/>
    </source>
</evidence>
<evidence type="ECO:0000259" key="6">
    <source>
        <dbReference type="PROSITE" id="PS51677"/>
    </source>
</evidence>
<feature type="domain" description="NodB homology" evidence="6">
    <location>
        <begin position="23"/>
        <end position="242"/>
    </location>
</feature>
<dbReference type="RefSeq" id="WP_245332357.1">
    <property type="nucleotide sequence ID" value="NZ_LT670817.1"/>
</dbReference>
<evidence type="ECO:0000313" key="7">
    <source>
        <dbReference type="EMBL" id="SHH93383.1"/>
    </source>
</evidence>
<evidence type="ECO:0000256" key="1">
    <source>
        <dbReference type="ARBA" id="ARBA00003236"/>
    </source>
</evidence>
<keyword evidence="4" id="KW-0732">Signal</keyword>
<dbReference type="PROSITE" id="PS51677">
    <property type="entry name" value="NODB"/>
    <property type="match status" value="1"/>
</dbReference>
<accession>A0A1M5X2E3</accession>
<dbReference type="InterPro" id="IPR002509">
    <property type="entry name" value="NODB_dom"/>
</dbReference>
<sequence length="242" mass="26659">MRVSHRLAMHVPVERCRLNNATPMVSFTFDDIPKSAATTGAAILEDHGARGTFYVSGGLVGTTESPDWAAVDAEDVVALHRSGHEIGCHTYSHRRTCDLDRVSLAGEIEQNRRYFQSLEPSIELSNFAYPFGYGSFAHKRRLKTAFQSCRSIVPGVNSGTVDPQFLRAVPLIDRHIDGDGIERAFDQAQITNGWLIFYSHDVVEQPSRYGCSPALMNHALKAASRRQIPVLTMAEALLCAAA</sequence>
<dbReference type="Gene3D" id="3.20.20.370">
    <property type="entry name" value="Glycoside hydrolase/deacetylase"/>
    <property type="match status" value="1"/>
</dbReference>
<dbReference type="PANTHER" id="PTHR34216">
    <property type="match status" value="1"/>
</dbReference>
<dbReference type="InterPro" id="IPR011330">
    <property type="entry name" value="Glyco_hydro/deAcase_b/a-brl"/>
</dbReference>
<dbReference type="Pfam" id="PF01522">
    <property type="entry name" value="Polysacc_deac_1"/>
    <property type="match status" value="1"/>
</dbReference>
<comment type="similarity">
    <text evidence="2">Belongs to the polysaccharide deacetylase family.</text>
</comment>
<dbReference type="GO" id="GO:0005975">
    <property type="term" value="P:carbohydrate metabolic process"/>
    <property type="evidence" value="ECO:0007669"/>
    <property type="project" value="InterPro"/>
</dbReference>
<dbReference type="CDD" id="cd10967">
    <property type="entry name" value="CE4_GLA_like_6s"/>
    <property type="match status" value="1"/>
</dbReference>
<evidence type="ECO:0000256" key="5">
    <source>
        <dbReference type="ARBA" id="ARBA00032976"/>
    </source>
</evidence>
<dbReference type="GO" id="GO:0016810">
    <property type="term" value="F:hydrolase activity, acting on carbon-nitrogen (but not peptide) bonds"/>
    <property type="evidence" value="ECO:0007669"/>
    <property type="project" value="InterPro"/>
</dbReference>